<keyword evidence="2" id="KW-1185">Reference proteome</keyword>
<dbReference type="Proteomes" id="UP000494040">
    <property type="component" value="Unassembled WGS sequence"/>
</dbReference>
<evidence type="ECO:0000313" key="1">
    <source>
        <dbReference type="EnsemblMetazoa" id="XP_014244303.1"/>
    </source>
</evidence>
<gene>
    <name evidence="1" type="primary">106663741</name>
</gene>
<accession>A0A8I6REA9</accession>
<sequence length="97" mass="11589">MESDYESLLSPVPEELPEVPFVKLEEPADLPTDRIKRILEGDEINTFMDREDLEEVLLRRVHEEQGGAFFGWKLYQSLKDKEKKREEKKKQKQKKKK</sequence>
<protein>
    <submittedName>
        <fullName evidence="1">Uncharacterized protein</fullName>
    </submittedName>
</protein>
<dbReference type="AlphaFoldDB" id="A0A8I6REA9"/>
<dbReference type="EnsemblMetazoa" id="XM_014388817.2">
    <property type="protein sequence ID" value="XP_014244303.1"/>
    <property type="gene ID" value="LOC106663741"/>
</dbReference>
<name>A0A8I6REA9_CIMLE</name>
<proteinExistence type="predicted"/>
<evidence type="ECO:0000313" key="2">
    <source>
        <dbReference type="Proteomes" id="UP000494040"/>
    </source>
</evidence>
<organism evidence="1 2">
    <name type="scientific">Cimex lectularius</name>
    <name type="common">Bed bug</name>
    <name type="synonym">Acanthia lectularia</name>
    <dbReference type="NCBI Taxonomy" id="79782"/>
    <lineage>
        <taxon>Eukaryota</taxon>
        <taxon>Metazoa</taxon>
        <taxon>Ecdysozoa</taxon>
        <taxon>Arthropoda</taxon>
        <taxon>Hexapoda</taxon>
        <taxon>Insecta</taxon>
        <taxon>Pterygota</taxon>
        <taxon>Neoptera</taxon>
        <taxon>Paraneoptera</taxon>
        <taxon>Hemiptera</taxon>
        <taxon>Heteroptera</taxon>
        <taxon>Panheteroptera</taxon>
        <taxon>Cimicomorpha</taxon>
        <taxon>Cimicidae</taxon>
        <taxon>Cimex</taxon>
    </lineage>
</organism>
<reference evidence="1" key="1">
    <citation type="submission" date="2022-01" db="UniProtKB">
        <authorList>
            <consortium name="EnsemblMetazoa"/>
        </authorList>
    </citation>
    <scope>IDENTIFICATION</scope>
</reference>